<keyword evidence="3" id="KW-1133">Transmembrane helix</keyword>
<evidence type="ECO:0000313" key="4">
    <source>
        <dbReference type="EMBL" id="VDN98250.1"/>
    </source>
</evidence>
<evidence type="ECO:0000313" key="6">
    <source>
        <dbReference type="WBParaSite" id="HNAJ_0000239201-mRNA-1"/>
    </source>
</evidence>
<accession>A0A0R3T5Q4</accession>
<dbReference type="AlphaFoldDB" id="A0A0R3T5Q4"/>
<keyword evidence="5" id="KW-1185">Reference proteome</keyword>
<evidence type="ECO:0000256" key="2">
    <source>
        <dbReference type="ARBA" id="ARBA00022737"/>
    </source>
</evidence>
<keyword evidence="3" id="KW-0472">Membrane</keyword>
<protein>
    <submittedName>
        <fullName evidence="6">Protein kinase domain-containing protein</fullName>
    </submittedName>
</protein>
<keyword evidence="3" id="KW-0812">Transmembrane</keyword>
<dbReference type="PANTHER" id="PTHR24366:SF168">
    <property type="entry name" value="GH22922P-RELATED"/>
    <property type="match status" value="1"/>
</dbReference>
<organism evidence="6">
    <name type="scientific">Rodentolepis nana</name>
    <name type="common">Dwarf tapeworm</name>
    <name type="synonym">Hymenolepis nana</name>
    <dbReference type="NCBI Taxonomy" id="102285"/>
    <lineage>
        <taxon>Eukaryota</taxon>
        <taxon>Metazoa</taxon>
        <taxon>Spiralia</taxon>
        <taxon>Lophotrochozoa</taxon>
        <taxon>Platyhelminthes</taxon>
        <taxon>Cestoda</taxon>
        <taxon>Eucestoda</taxon>
        <taxon>Cyclophyllidea</taxon>
        <taxon>Hymenolepididae</taxon>
        <taxon>Rodentolepis</taxon>
    </lineage>
</organism>
<dbReference type="WBParaSite" id="HNAJ_0000239201-mRNA-1">
    <property type="protein sequence ID" value="HNAJ_0000239201-mRNA-1"/>
    <property type="gene ID" value="HNAJ_0000239201"/>
</dbReference>
<reference evidence="4 5" key="2">
    <citation type="submission" date="2018-11" db="EMBL/GenBank/DDBJ databases">
        <authorList>
            <consortium name="Pathogen Informatics"/>
        </authorList>
    </citation>
    <scope>NUCLEOTIDE SEQUENCE [LARGE SCALE GENOMIC DNA]</scope>
</reference>
<feature type="transmembrane region" description="Helical" evidence="3">
    <location>
        <begin position="347"/>
        <end position="370"/>
    </location>
</feature>
<evidence type="ECO:0000313" key="5">
    <source>
        <dbReference type="Proteomes" id="UP000278807"/>
    </source>
</evidence>
<dbReference type="SUPFAM" id="SSF52058">
    <property type="entry name" value="L domain-like"/>
    <property type="match status" value="1"/>
</dbReference>
<dbReference type="InterPro" id="IPR032675">
    <property type="entry name" value="LRR_dom_sf"/>
</dbReference>
<evidence type="ECO:0000256" key="1">
    <source>
        <dbReference type="ARBA" id="ARBA00022614"/>
    </source>
</evidence>
<dbReference type="PROSITE" id="PS51450">
    <property type="entry name" value="LRR"/>
    <property type="match status" value="1"/>
</dbReference>
<name>A0A0R3T5Q4_RODNA</name>
<proteinExistence type="predicted"/>
<dbReference type="PANTHER" id="PTHR24366">
    <property type="entry name" value="IG(IMMUNOGLOBULIN) AND LRR(LEUCINE RICH REPEAT) DOMAINS"/>
    <property type="match status" value="1"/>
</dbReference>
<dbReference type="STRING" id="102285.A0A0R3T5Q4"/>
<dbReference type="Proteomes" id="UP000278807">
    <property type="component" value="Unassembled WGS sequence"/>
</dbReference>
<evidence type="ECO:0000256" key="3">
    <source>
        <dbReference type="SAM" id="Phobius"/>
    </source>
</evidence>
<sequence length="682" mass="76404">MDQINLIKVLVVVTAFQSILIPAFSTNSSKLPITCHFKLEQDVRISKDLLNNLSESCTEISIISTDAASRIIDDDAFQKFSHLTSLTIQANLSTVENYLWLQVLGGLEYLNLSHCNIKFLNTGDFTSGFPNLRVVDLSHNSMPFIFLPFLFSTPKLEHLNLSSNSFRSFPDISYSLLSVNFLNNPLECTCTNVELRDRGNFLTSGYNCSLSPCPYYLTFNTPIPTQNISPLVSENFNVSCRVNSSRNFRLGIFSPIGFIPEPSYDDNYNGSLQSTYQYTVLPVQQPIHIIVQRSESSLLAIINYARGHHTGVWRCAALSEGGLFLDNKTQFVIISTGIRKLFLRTTILGFIVMAITLVLGLIIGGCRYLIETDCFRQPQTHNYVVRPLIGVIPVPAMDPIDTFVEDIPIDQRICSSCMTKPYFFCGYCNDHHLFSNFVARRSEGAIPVIPPPSYIEVSPDNVTVNTSNIQNVDKEEEEEVNDDRIEVISPKNDRQNSHGKVSNYAFPSEFCHCHHLEVRFTNEGEVQASATLRDVKLICEDEQLAQEYTEVLERLQAAAKSNDPVTFKVRLDEFRGRLVHDVGRRVRIAREGIVAFTERSARSVARLRGQGGVVVGFMKAGLSQVRDGMRSVAEMCTGGSDESTESVADPVETIGQSISVVSIYKDGTTRKTKERFVSNFKF</sequence>
<keyword evidence="2" id="KW-0677">Repeat</keyword>
<dbReference type="Pfam" id="PF13855">
    <property type="entry name" value="LRR_8"/>
    <property type="match status" value="1"/>
</dbReference>
<dbReference type="InterPro" id="IPR001611">
    <property type="entry name" value="Leu-rich_rpt"/>
</dbReference>
<gene>
    <name evidence="4" type="ORF">HNAJ_LOCUS2391</name>
</gene>
<dbReference type="Gene3D" id="3.80.10.10">
    <property type="entry name" value="Ribonuclease Inhibitor"/>
    <property type="match status" value="1"/>
</dbReference>
<dbReference type="EMBL" id="UZAE01001158">
    <property type="protein sequence ID" value="VDN98250.1"/>
    <property type="molecule type" value="Genomic_DNA"/>
</dbReference>
<keyword evidence="1" id="KW-0433">Leucine-rich repeat</keyword>
<dbReference type="OrthoDB" id="5954366at2759"/>
<reference evidence="6" key="1">
    <citation type="submission" date="2017-02" db="UniProtKB">
        <authorList>
            <consortium name="WormBaseParasite"/>
        </authorList>
    </citation>
    <scope>IDENTIFICATION</scope>
</reference>